<protein>
    <recommendedName>
        <fullName evidence="2">Stage 0 sporulation protein A homolog</fullName>
    </recommendedName>
</protein>
<feature type="domain" description="HTH araC/xylS-type" evidence="12">
    <location>
        <begin position="439"/>
        <end position="538"/>
    </location>
</feature>
<dbReference type="Gene3D" id="3.40.50.2300">
    <property type="match status" value="1"/>
</dbReference>
<dbReference type="InterPro" id="IPR020449">
    <property type="entry name" value="Tscrpt_reg_AraC-type_HTH"/>
</dbReference>
<dbReference type="SMART" id="SM00448">
    <property type="entry name" value="REC"/>
    <property type="match status" value="1"/>
</dbReference>
<keyword evidence="4 10" id="KW-0597">Phosphoprotein</keyword>
<evidence type="ECO:0000259" key="12">
    <source>
        <dbReference type="PROSITE" id="PS01124"/>
    </source>
</evidence>
<evidence type="ECO:0000259" key="13">
    <source>
        <dbReference type="PROSITE" id="PS50110"/>
    </source>
</evidence>
<comment type="caution">
    <text evidence="14">The sequence shown here is derived from an EMBL/GenBank/DDBJ whole genome shotgun (WGS) entry which is preliminary data.</text>
</comment>
<evidence type="ECO:0000256" key="2">
    <source>
        <dbReference type="ARBA" id="ARBA00018672"/>
    </source>
</evidence>
<dbReference type="GO" id="GO:0043565">
    <property type="term" value="F:sequence-specific DNA binding"/>
    <property type="evidence" value="ECO:0007669"/>
    <property type="project" value="InterPro"/>
</dbReference>
<organism evidence="14 15">
    <name type="scientific">Pseudobutyrivibrio ruminis</name>
    <dbReference type="NCBI Taxonomy" id="46206"/>
    <lineage>
        <taxon>Bacteria</taxon>
        <taxon>Bacillati</taxon>
        <taxon>Bacillota</taxon>
        <taxon>Clostridia</taxon>
        <taxon>Lachnospirales</taxon>
        <taxon>Lachnospiraceae</taxon>
        <taxon>Pseudobutyrivibrio</taxon>
    </lineage>
</organism>
<dbReference type="SUPFAM" id="SSF46689">
    <property type="entry name" value="Homeodomain-like"/>
    <property type="match status" value="2"/>
</dbReference>
<evidence type="ECO:0000256" key="1">
    <source>
        <dbReference type="ARBA" id="ARBA00004496"/>
    </source>
</evidence>
<dbReference type="InterPro" id="IPR009057">
    <property type="entry name" value="Homeodomain-like_sf"/>
</dbReference>
<dbReference type="GO" id="GO:0005737">
    <property type="term" value="C:cytoplasm"/>
    <property type="evidence" value="ECO:0007669"/>
    <property type="project" value="UniProtKB-SubCell"/>
</dbReference>
<evidence type="ECO:0000256" key="9">
    <source>
        <dbReference type="ARBA" id="ARBA00024867"/>
    </source>
</evidence>
<evidence type="ECO:0000313" key="14">
    <source>
        <dbReference type="EMBL" id="MBE5918821.1"/>
    </source>
</evidence>
<dbReference type="PANTHER" id="PTHR42713:SF3">
    <property type="entry name" value="TRANSCRIPTIONAL REGULATORY PROTEIN HPTR"/>
    <property type="match status" value="1"/>
</dbReference>
<dbReference type="SMART" id="SM00342">
    <property type="entry name" value="HTH_ARAC"/>
    <property type="match status" value="1"/>
</dbReference>
<keyword evidence="3" id="KW-0963">Cytoplasm</keyword>
<dbReference type="Proteomes" id="UP000766246">
    <property type="component" value="Unassembled WGS sequence"/>
</dbReference>
<evidence type="ECO:0000256" key="11">
    <source>
        <dbReference type="SAM" id="Coils"/>
    </source>
</evidence>
<dbReference type="GO" id="GO:0000160">
    <property type="term" value="P:phosphorelay signal transduction system"/>
    <property type="evidence" value="ECO:0007669"/>
    <property type="project" value="UniProtKB-KW"/>
</dbReference>
<keyword evidence="8" id="KW-0804">Transcription</keyword>
<dbReference type="PANTHER" id="PTHR42713">
    <property type="entry name" value="HISTIDINE KINASE-RELATED"/>
    <property type="match status" value="1"/>
</dbReference>
<reference evidence="14" key="1">
    <citation type="submission" date="2019-04" db="EMBL/GenBank/DDBJ databases">
        <title>Evolution of Biomass-Degrading Anaerobic Consortia Revealed by Metagenomics.</title>
        <authorList>
            <person name="Peng X."/>
        </authorList>
    </citation>
    <scope>NUCLEOTIDE SEQUENCE</scope>
    <source>
        <strain evidence="14">SIG311</strain>
    </source>
</reference>
<dbReference type="InterPro" id="IPR018060">
    <property type="entry name" value="HTH_AraC"/>
</dbReference>
<evidence type="ECO:0000256" key="5">
    <source>
        <dbReference type="ARBA" id="ARBA00023012"/>
    </source>
</evidence>
<evidence type="ECO:0000256" key="4">
    <source>
        <dbReference type="ARBA" id="ARBA00022553"/>
    </source>
</evidence>
<feature type="modified residue" description="4-aspartylphosphate" evidence="10">
    <location>
        <position position="62"/>
    </location>
</feature>
<evidence type="ECO:0000256" key="10">
    <source>
        <dbReference type="PROSITE-ProRule" id="PRU00169"/>
    </source>
</evidence>
<dbReference type="PRINTS" id="PR00032">
    <property type="entry name" value="HTHARAC"/>
</dbReference>
<evidence type="ECO:0000256" key="6">
    <source>
        <dbReference type="ARBA" id="ARBA00023015"/>
    </source>
</evidence>
<dbReference type="InterPro" id="IPR051552">
    <property type="entry name" value="HptR"/>
</dbReference>
<evidence type="ECO:0000256" key="8">
    <source>
        <dbReference type="ARBA" id="ARBA00023163"/>
    </source>
</evidence>
<name>A0A927U5S4_9FIRM</name>
<comment type="subcellular location">
    <subcellularLocation>
        <location evidence="1">Cytoplasm</location>
    </subcellularLocation>
</comment>
<sequence length="544" mass="62555">MIVLGECMLKVFLVEDEYFVRESIKNNIDWESHGFKFCGEAGDGEVALPMIRKELPDIVITDIKMPFMDGLTLSKMIKEEHSSTEIILLTGYEEFDYAREALNIGVARYLGKPISGSKLLEELDALGNKIKDKKEELAIVEKYEKEMEEKNLSERLGFFDMLVTGGRDTLSLMNEARKLSLDLSAVCYNILLLKVWSDRHDMEEYSGTVVSMEERIKAMAQEKNALLFDRHLEGKAFLFKADSTEQMDELLKECIDRMERMFEENRHIRFFGGVGKTVTHITEIPESFDSAGRGFAHRHLGESNKFIWGNEHNPQANEEFSLSELNPKKMAHERVIEFLRRGDCNEVTFFVEEFTCDLGSNVMNSTMFRQYLTMDTYLTVVDFVENEIGVPRDAIDTFDSDNSILLSKDNSVAYLKRIIDKAICLREEKSKSRYHDVVRDAIAYIEENYSNEDFSLNTLAAYVNFSPNHLSAVFRQETGQPFIKYLTDYRITKAKELLRCTSKKSSEIASMVGYKDAHYFSYAFKKAQGITPTAYRGTAKEEIK</sequence>
<evidence type="ECO:0000256" key="7">
    <source>
        <dbReference type="ARBA" id="ARBA00023125"/>
    </source>
</evidence>
<dbReference type="SUPFAM" id="SSF52172">
    <property type="entry name" value="CheY-like"/>
    <property type="match status" value="1"/>
</dbReference>
<evidence type="ECO:0000313" key="15">
    <source>
        <dbReference type="Proteomes" id="UP000766246"/>
    </source>
</evidence>
<keyword evidence="7" id="KW-0238">DNA-binding</keyword>
<comment type="function">
    <text evidence="9">May play the central regulatory role in sporulation. It may be an element of the effector pathway responsible for the activation of sporulation genes in response to nutritional stress. Spo0A may act in concert with spo0H (a sigma factor) to control the expression of some genes that are critical to the sporulation process.</text>
</comment>
<dbReference type="InterPro" id="IPR011006">
    <property type="entry name" value="CheY-like_superfamily"/>
</dbReference>
<dbReference type="Gene3D" id="1.10.10.60">
    <property type="entry name" value="Homeodomain-like"/>
    <property type="match status" value="2"/>
</dbReference>
<feature type="coiled-coil region" evidence="11">
    <location>
        <begin position="116"/>
        <end position="153"/>
    </location>
</feature>
<proteinExistence type="predicted"/>
<feature type="domain" description="Response regulatory" evidence="13">
    <location>
        <begin position="10"/>
        <end position="127"/>
    </location>
</feature>
<dbReference type="EMBL" id="SVER01000006">
    <property type="protein sequence ID" value="MBE5918821.1"/>
    <property type="molecule type" value="Genomic_DNA"/>
</dbReference>
<keyword evidence="11" id="KW-0175">Coiled coil</keyword>
<accession>A0A927U5S4</accession>
<dbReference type="Pfam" id="PF00072">
    <property type="entry name" value="Response_reg"/>
    <property type="match status" value="1"/>
</dbReference>
<dbReference type="Pfam" id="PF12833">
    <property type="entry name" value="HTH_18"/>
    <property type="match status" value="1"/>
</dbReference>
<evidence type="ECO:0000256" key="3">
    <source>
        <dbReference type="ARBA" id="ARBA00022490"/>
    </source>
</evidence>
<keyword evidence="5" id="KW-0902">Two-component regulatory system</keyword>
<dbReference type="CDD" id="cd17536">
    <property type="entry name" value="REC_YesN-like"/>
    <property type="match status" value="1"/>
</dbReference>
<dbReference type="InterPro" id="IPR001789">
    <property type="entry name" value="Sig_transdc_resp-reg_receiver"/>
</dbReference>
<dbReference type="AlphaFoldDB" id="A0A927U5S4"/>
<dbReference type="PROSITE" id="PS01124">
    <property type="entry name" value="HTH_ARAC_FAMILY_2"/>
    <property type="match status" value="1"/>
</dbReference>
<keyword evidence="6" id="KW-0805">Transcription regulation</keyword>
<dbReference type="GO" id="GO:0003700">
    <property type="term" value="F:DNA-binding transcription factor activity"/>
    <property type="evidence" value="ECO:0007669"/>
    <property type="project" value="InterPro"/>
</dbReference>
<gene>
    <name evidence="14" type="ORF">E7272_03160</name>
</gene>
<dbReference type="PROSITE" id="PS50110">
    <property type="entry name" value="RESPONSE_REGULATORY"/>
    <property type="match status" value="1"/>
</dbReference>